<dbReference type="SUPFAM" id="SSF56801">
    <property type="entry name" value="Acetyl-CoA synthetase-like"/>
    <property type="match status" value="1"/>
</dbReference>
<feature type="domain" description="AMP-binding enzyme C-terminal" evidence="9">
    <location>
        <begin position="501"/>
        <end position="580"/>
    </location>
</feature>
<dbReference type="EC" id="6.2.1.3" evidence="4"/>
<dbReference type="RefSeq" id="XP_034326804.1">
    <property type="nucleotide sequence ID" value="XM_034470913.2"/>
</dbReference>
<evidence type="ECO:0000256" key="7">
    <source>
        <dbReference type="ARBA" id="ARBA00048666"/>
    </source>
</evidence>
<dbReference type="GO" id="GO:0044539">
    <property type="term" value="P:long-chain fatty acid import into cell"/>
    <property type="evidence" value="ECO:0007669"/>
    <property type="project" value="TreeGrafter"/>
</dbReference>
<keyword evidence="2" id="KW-0436">Ligase</keyword>
<dbReference type="AlphaFoldDB" id="A0A8W8IAG1"/>
<evidence type="ECO:0000256" key="1">
    <source>
        <dbReference type="ARBA" id="ARBA00006432"/>
    </source>
</evidence>
<dbReference type="Proteomes" id="UP000005408">
    <property type="component" value="Unassembled WGS sequence"/>
</dbReference>
<dbReference type="OMA" id="NIQICEC"/>
<name>A0A8W8IAG1_MAGGI</name>
<dbReference type="GO" id="GO:0005789">
    <property type="term" value="C:endoplasmic reticulum membrane"/>
    <property type="evidence" value="ECO:0007669"/>
    <property type="project" value="TreeGrafter"/>
</dbReference>
<dbReference type="KEGG" id="crg:105326544"/>
<evidence type="ECO:0000256" key="5">
    <source>
        <dbReference type="ARBA" id="ARBA00036527"/>
    </source>
</evidence>
<keyword evidence="3" id="KW-0443">Lipid metabolism</keyword>
<comment type="catalytic activity">
    <reaction evidence="7">
        <text>tetracosanoate + ATP + CoA = tetracosanoyl-CoA + AMP + diphosphate</text>
        <dbReference type="Rhea" id="RHEA:33639"/>
        <dbReference type="ChEBI" id="CHEBI:30616"/>
        <dbReference type="ChEBI" id="CHEBI:31014"/>
        <dbReference type="ChEBI" id="CHEBI:33019"/>
        <dbReference type="ChEBI" id="CHEBI:57287"/>
        <dbReference type="ChEBI" id="CHEBI:65052"/>
        <dbReference type="ChEBI" id="CHEBI:456215"/>
    </reaction>
    <physiologicalReaction direction="left-to-right" evidence="7">
        <dbReference type="Rhea" id="RHEA:33640"/>
    </physiologicalReaction>
</comment>
<dbReference type="OrthoDB" id="288590at2759"/>
<feature type="domain" description="AMP-dependent synthetase/ligase" evidence="8">
    <location>
        <begin position="61"/>
        <end position="387"/>
    </location>
</feature>
<dbReference type="Pfam" id="PF13193">
    <property type="entry name" value="AMP-binding_C"/>
    <property type="match status" value="1"/>
</dbReference>
<organism evidence="10 11">
    <name type="scientific">Magallana gigas</name>
    <name type="common">Pacific oyster</name>
    <name type="synonym">Crassostrea gigas</name>
    <dbReference type="NCBI Taxonomy" id="29159"/>
    <lineage>
        <taxon>Eukaryota</taxon>
        <taxon>Metazoa</taxon>
        <taxon>Spiralia</taxon>
        <taxon>Lophotrochozoa</taxon>
        <taxon>Mollusca</taxon>
        <taxon>Bivalvia</taxon>
        <taxon>Autobranchia</taxon>
        <taxon>Pteriomorphia</taxon>
        <taxon>Ostreida</taxon>
        <taxon>Ostreoidea</taxon>
        <taxon>Ostreidae</taxon>
        <taxon>Magallana</taxon>
    </lineage>
</organism>
<dbReference type="EnsemblMetazoa" id="G13296.1">
    <property type="protein sequence ID" value="G13296.1:cds"/>
    <property type="gene ID" value="G13296"/>
</dbReference>
<dbReference type="GO" id="GO:0004467">
    <property type="term" value="F:long-chain fatty acid-CoA ligase activity"/>
    <property type="evidence" value="ECO:0007669"/>
    <property type="project" value="UniProtKB-EC"/>
</dbReference>
<sequence>MPRTRDKVLLGLGGVAGLSVAAWQTMFPWLKYDLDFMRVGKKIGQHMSKDIEIKRYIIEMFEETVARCPKKTMIIFEDREYTYEFMNEQAKKVANIAYEWKFKVGETIAIIIQNHPSFVWTFLGLQKVGLGVAFINYHNRSKPLLHTIKVSKAKAVIVGPEDELFHAVEEIRPELDIPLYLYGKSTANVPEGYISWDDLMLNSPAADISKSLRSSFTLVTPCIYIFTSGTTGLPKPAIVNQGKAIGFSKFLMFSEMTPEDRVYSTTPLYHSAATLALFSVMALGGTMVLRVKFSASHYFEDCRRHKVTIAQYIGELARYLLHVPERPEDGNHNIRAMIGNGLRADIWEAFQKRYKIPKIVEFFGATEGTAAFVNTWGRVGSCGRLSPFLNKISPTKSYIVRYDPRTDAPLRNKEGRCILCKIGEPGLMIGGIPNPALYAEGFYLGGKEINEKKYVRNAFVEGDAYFNFGDLMYYDKDYFIYFKDRLGDTFRWKGENVSTNEVANVLTALPFIQDANVYGVEVPGADGRAGMAAILLKDTVEFHTDLLPQIFHHCEENLPVYARPLFLRFIKEMPLTTTHKQKKVQYVKEGFNPALISDPLFRVSAETKTYIPLTTENVSQFMAKSRL</sequence>
<dbReference type="Gene3D" id="3.40.50.12780">
    <property type="entry name" value="N-terminal domain of ligase-like"/>
    <property type="match status" value="1"/>
</dbReference>
<dbReference type="InterPro" id="IPR020845">
    <property type="entry name" value="AMP-binding_CS"/>
</dbReference>
<accession>A0A8W8IAG1</accession>
<evidence type="ECO:0000259" key="9">
    <source>
        <dbReference type="Pfam" id="PF13193"/>
    </source>
</evidence>
<dbReference type="GO" id="GO:0005886">
    <property type="term" value="C:plasma membrane"/>
    <property type="evidence" value="ECO:0007669"/>
    <property type="project" value="TreeGrafter"/>
</dbReference>
<dbReference type="InterPro" id="IPR025110">
    <property type="entry name" value="AMP-bd_C"/>
</dbReference>
<evidence type="ECO:0000256" key="6">
    <source>
        <dbReference type="ARBA" id="ARBA00041297"/>
    </source>
</evidence>
<dbReference type="PANTHER" id="PTHR43107">
    <property type="entry name" value="LONG-CHAIN FATTY ACID TRANSPORT PROTEIN"/>
    <property type="match status" value="1"/>
</dbReference>
<keyword evidence="3" id="KW-0276">Fatty acid metabolism</keyword>
<dbReference type="EnsemblMetazoa" id="G13296.7">
    <property type="protein sequence ID" value="G13296.7:cds"/>
    <property type="gene ID" value="G13296"/>
</dbReference>
<dbReference type="GO" id="GO:0005324">
    <property type="term" value="F:long-chain fatty acid transmembrane transporter activity"/>
    <property type="evidence" value="ECO:0007669"/>
    <property type="project" value="TreeGrafter"/>
</dbReference>
<dbReference type="EnsemblMetazoa" id="G13296.5">
    <property type="protein sequence ID" value="G13296.5:cds"/>
    <property type="gene ID" value="G13296"/>
</dbReference>
<evidence type="ECO:0000313" key="10">
    <source>
        <dbReference type="EnsemblMetazoa" id="G13296.7:cds"/>
    </source>
</evidence>
<dbReference type="RefSeq" id="XP_011424944.2">
    <property type="nucleotide sequence ID" value="XM_011426642.4"/>
</dbReference>
<dbReference type="PANTHER" id="PTHR43107:SF22">
    <property type="entry name" value="VERY LONG-CHAIN ACYL-COA SYNTHETASE"/>
    <property type="match status" value="1"/>
</dbReference>
<evidence type="ECO:0000256" key="2">
    <source>
        <dbReference type="ARBA" id="ARBA00022598"/>
    </source>
</evidence>
<dbReference type="EnsemblMetazoa" id="G13296.4">
    <property type="protein sequence ID" value="G13296.4:cds"/>
    <property type="gene ID" value="G13296"/>
</dbReference>
<reference evidence="10" key="1">
    <citation type="submission" date="2022-08" db="UniProtKB">
        <authorList>
            <consortium name="EnsemblMetazoa"/>
        </authorList>
    </citation>
    <scope>IDENTIFICATION</scope>
    <source>
        <strain evidence="10">05x7-T-G4-1.051#20</strain>
    </source>
</reference>
<comment type="similarity">
    <text evidence="1">Belongs to the ATP-dependent AMP-binding enzyme family.</text>
</comment>
<evidence type="ECO:0000313" key="11">
    <source>
        <dbReference type="Proteomes" id="UP000005408"/>
    </source>
</evidence>
<dbReference type="Pfam" id="PF00501">
    <property type="entry name" value="AMP-binding"/>
    <property type="match status" value="1"/>
</dbReference>
<proteinExistence type="inferred from homology"/>
<dbReference type="InterPro" id="IPR045851">
    <property type="entry name" value="AMP-bd_C_sf"/>
</dbReference>
<dbReference type="RefSeq" id="XP_011424942.2">
    <property type="nucleotide sequence ID" value="XM_011426640.4"/>
</dbReference>
<evidence type="ECO:0000256" key="4">
    <source>
        <dbReference type="ARBA" id="ARBA00026121"/>
    </source>
</evidence>
<protein>
    <recommendedName>
        <fullName evidence="4">long-chain-fatty-acid--CoA ligase</fullName>
        <ecNumber evidence="4">6.2.1.3</ecNumber>
    </recommendedName>
    <alternativeName>
        <fullName evidence="6">Long-chain-fatty-acid--CoA ligase</fullName>
    </alternativeName>
</protein>
<dbReference type="InterPro" id="IPR042099">
    <property type="entry name" value="ANL_N_sf"/>
</dbReference>
<dbReference type="GeneID" id="105326544"/>
<dbReference type="PROSITE" id="PS00455">
    <property type="entry name" value="AMP_BINDING"/>
    <property type="match status" value="1"/>
</dbReference>
<evidence type="ECO:0000256" key="3">
    <source>
        <dbReference type="ARBA" id="ARBA00022832"/>
    </source>
</evidence>
<comment type="catalytic activity">
    <reaction evidence="5">
        <text>a very long-chain fatty acid + ATP + CoA = a very long-chain fatty acyl-CoA + AMP + diphosphate</text>
        <dbReference type="Rhea" id="RHEA:54536"/>
        <dbReference type="ChEBI" id="CHEBI:30616"/>
        <dbReference type="ChEBI" id="CHEBI:33019"/>
        <dbReference type="ChEBI" id="CHEBI:57287"/>
        <dbReference type="ChEBI" id="CHEBI:58950"/>
        <dbReference type="ChEBI" id="CHEBI:138261"/>
        <dbReference type="ChEBI" id="CHEBI:456215"/>
    </reaction>
    <physiologicalReaction direction="left-to-right" evidence="5">
        <dbReference type="Rhea" id="RHEA:54537"/>
    </physiologicalReaction>
</comment>
<keyword evidence="11" id="KW-1185">Reference proteome</keyword>
<dbReference type="FunFam" id="3.30.300.30:FF:000002">
    <property type="entry name" value="Long-chain fatty acid transport protein 1"/>
    <property type="match status" value="1"/>
</dbReference>
<dbReference type="InterPro" id="IPR000873">
    <property type="entry name" value="AMP-dep_synth/lig_dom"/>
</dbReference>
<evidence type="ECO:0000259" key="8">
    <source>
        <dbReference type="Pfam" id="PF00501"/>
    </source>
</evidence>
<dbReference type="Gene3D" id="3.30.300.30">
    <property type="match status" value="1"/>
</dbReference>